<organism evidence="1 2">
    <name type="scientific">Trichothecium roseum</name>
    <dbReference type="NCBI Taxonomy" id="47278"/>
    <lineage>
        <taxon>Eukaryota</taxon>
        <taxon>Fungi</taxon>
        <taxon>Dikarya</taxon>
        <taxon>Ascomycota</taxon>
        <taxon>Pezizomycotina</taxon>
        <taxon>Sordariomycetes</taxon>
        <taxon>Hypocreomycetidae</taxon>
        <taxon>Hypocreales</taxon>
        <taxon>Hypocreales incertae sedis</taxon>
        <taxon>Trichothecium</taxon>
    </lineage>
</organism>
<comment type="caution">
    <text evidence="1">The sequence shown here is derived from an EMBL/GenBank/DDBJ whole genome shotgun (WGS) entry which is preliminary data.</text>
</comment>
<reference evidence="1" key="1">
    <citation type="submission" date="2022-10" db="EMBL/GenBank/DDBJ databases">
        <title>Complete Genome of Trichothecium roseum strain YXFP-22015, a Plant Pathogen Isolated from Citrus.</title>
        <authorList>
            <person name="Wang Y."/>
            <person name="Zhu L."/>
        </authorList>
    </citation>
    <scope>NUCLEOTIDE SEQUENCE</scope>
    <source>
        <strain evidence="1">YXFP-22015</strain>
    </source>
</reference>
<evidence type="ECO:0000313" key="1">
    <source>
        <dbReference type="EMBL" id="KAI9899783.1"/>
    </source>
</evidence>
<sequence length="297" mass="31147">MPSEDVVLPEWVSFTSTWHSKPYAAISPERAALSAAGKNVVVTGGGTGIGRAVAVAFAQAGAASVSVLGRRADRLRASRDEILRQAADPDAIVVLAKPVDLRRKADVDAAIASIVAEVGALDILVNNAGAMATPGPATGYDSSEFARLFETNVVTTVNAVQAFLAAAREEGPGAMVLNDSAALAHVRPMLGASAYACSKAAQLKAVDYFAAENPGFHFVSFHPGLVKTEIQGDAMPGPGQDEVELPAHFCVWLASSEAAFLKNKFAWANWDVEELRSRAEEIEETNLLTVGLDGVSM</sequence>
<proteinExistence type="predicted"/>
<protein>
    <submittedName>
        <fullName evidence="1">Uncharacterized protein</fullName>
    </submittedName>
</protein>
<dbReference type="EMBL" id="CM047944">
    <property type="protein sequence ID" value="KAI9899783.1"/>
    <property type="molecule type" value="Genomic_DNA"/>
</dbReference>
<name>A0ACC0V041_9HYPO</name>
<accession>A0ACC0V041</accession>
<evidence type="ECO:0000313" key="2">
    <source>
        <dbReference type="Proteomes" id="UP001163324"/>
    </source>
</evidence>
<gene>
    <name evidence="1" type="ORF">N3K66_006244</name>
</gene>
<keyword evidence="2" id="KW-1185">Reference proteome</keyword>
<dbReference type="Proteomes" id="UP001163324">
    <property type="component" value="Chromosome 5"/>
</dbReference>